<evidence type="ECO:0000256" key="5">
    <source>
        <dbReference type="SAM" id="MobiDB-lite"/>
    </source>
</evidence>
<keyword evidence="8" id="KW-1185">Reference proteome</keyword>
<dbReference type="OrthoDB" id="1939479at2759"/>
<dbReference type="PANTHER" id="PTHR12606">
    <property type="entry name" value="SENTRIN/SUMO-SPECIFIC PROTEASE"/>
    <property type="match status" value="1"/>
</dbReference>
<sequence length="286" mass="33143">MQKQLRERDEQIERRLRPKLPDSLPPEDEQIVRNSLSNRSFLAKAAREQVSSQDLIRLRPGQWLNDEIINFYGAMISERAAKFEKDKESSKASGTANGTPSLNGKGKARAAFPSMEGVGDPWKVHVFNTFFLPKLQDMGYEKARLNKWTKKIDIFSKDIVLIPCNLGNSHWTCAAINFRDKRIEYYDSMGMDRPSIRHSLRSYLDLEHRDKKGGAPFDFTGWEDFFTEDSPQQENGYDCGVFLCQTMENLSRGVPIPFDFTQQNMPYLRRRMIFEITAEQLSLKRL</sequence>
<name>A0A0C3B380_SERVB</name>
<dbReference type="Pfam" id="PF02902">
    <property type="entry name" value="Peptidase_C48"/>
    <property type="match status" value="1"/>
</dbReference>
<feature type="compositionally biased region" description="Basic and acidic residues" evidence="5">
    <location>
        <begin position="1"/>
        <end position="15"/>
    </location>
</feature>
<keyword evidence="4" id="KW-0788">Thiol protease</keyword>
<dbReference type="PROSITE" id="PS50600">
    <property type="entry name" value="ULP_PROTEASE"/>
    <property type="match status" value="1"/>
</dbReference>
<keyword evidence="2" id="KW-0645">Protease</keyword>
<dbReference type="InterPro" id="IPR038765">
    <property type="entry name" value="Papain-like_cys_pep_sf"/>
</dbReference>
<dbReference type="Gene3D" id="3.40.395.10">
    <property type="entry name" value="Adenoviral Proteinase, Chain A"/>
    <property type="match status" value="1"/>
</dbReference>
<feature type="domain" description="Ubiquitin-like protease family profile" evidence="6">
    <location>
        <begin position="48"/>
        <end position="250"/>
    </location>
</feature>
<dbReference type="Proteomes" id="UP000054097">
    <property type="component" value="Unassembled WGS sequence"/>
</dbReference>
<evidence type="ECO:0000256" key="4">
    <source>
        <dbReference type="ARBA" id="ARBA00022807"/>
    </source>
</evidence>
<dbReference type="AlphaFoldDB" id="A0A0C3B380"/>
<dbReference type="HOGENOM" id="CLU_024324_5_0_1"/>
<evidence type="ECO:0000256" key="3">
    <source>
        <dbReference type="ARBA" id="ARBA00022801"/>
    </source>
</evidence>
<feature type="region of interest" description="Disordered" evidence="5">
    <location>
        <begin position="85"/>
        <end position="108"/>
    </location>
</feature>
<evidence type="ECO:0000313" key="8">
    <source>
        <dbReference type="Proteomes" id="UP000054097"/>
    </source>
</evidence>
<keyword evidence="3" id="KW-0378">Hydrolase</keyword>
<dbReference type="GO" id="GO:0005634">
    <property type="term" value="C:nucleus"/>
    <property type="evidence" value="ECO:0007669"/>
    <property type="project" value="TreeGrafter"/>
</dbReference>
<evidence type="ECO:0000256" key="2">
    <source>
        <dbReference type="ARBA" id="ARBA00022670"/>
    </source>
</evidence>
<dbReference type="STRING" id="933852.A0A0C3B380"/>
<reference evidence="8" key="2">
    <citation type="submission" date="2015-01" db="EMBL/GenBank/DDBJ databases">
        <title>Evolutionary Origins and Diversification of the Mycorrhizal Mutualists.</title>
        <authorList>
            <consortium name="DOE Joint Genome Institute"/>
            <consortium name="Mycorrhizal Genomics Consortium"/>
            <person name="Kohler A."/>
            <person name="Kuo A."/>
            <person name="Nagy L.G."/>
            <person name="Floudas D."/>
            <person name="Copeland A."/>
            <person name="Barry K.W."/>
            <person name="Cichocki N."/>
            <person name="Veneault-Fourrey C."/>
            <person name="LaButti K."/>
            <person name="Lindquist E.A."/>
            <person name="Lipzen A."/>
            <person name="Lundell T."/>
            <person name="Morin E."/>
            <person name="Murat C."/>
            <person name="Riley R."/>
            <person name="Ohm R."/>
            <person name="Sun H."/>
            <person name="Tunlid A."/>
            <person name="Henrissat B."/>
            <person name="Grigoriev I.V."/>
            <person name="Hibbett D.S."/>
            <person name="Martin F."/>
        </authorList>
    </citation>
    <scope>NUCLEOTIDE SEQUENCE [LARGE SCALE GENOMIC DNA]</scope>
    <source>
        <strain evidence="8">MAFF 305830</strain>
    </source>
</reference>
<feature type="compositionally biased region" description="Polar residues" evidence="5">
    <location>
        <begin position="91"/>
        <end position="102"/>
    </location>
</feature>
<accession>A0A0C3B380</accession>
<comment type="similarity">
    <text evidence="1">Belongs to the peptidase C48 family.</text>
</comment>
<gene>
    <name evidence="7" type="ORF">M408DRAFT_17032</name>
</gene>
<dbReference type="GO" id="GO:0006508">
    <property type="term" value="P:proteolysis"/>
    <property type="evidence" value="ECO:0007669"/>
    <property type="project" value="UniProtKB-KW"/>
</dbReference>
<dbReference type="SUPFAM" id="SSF54001">
    <property type="entry name" value="Cysteine proteinases"/>
    <property type="match status" value="1"/>
</dbReference>
<dbReference type="GO" id="GO:0016929">
    <property type="term" value="F:deSUMOylase activity"/>
    <property type="evidence" value="ECO:0007669"/>
    <property type="project" value="TreeGrafter"/>
</dbReference>
<protein>
    <recommendedName>
        <fullName evidence="6">Ubiquitin-like protease family profile domain-containing protein</fullName>
    </recommendedName>
</protein>
<dbReference type="EMBL" id="KN824309">
    <property type="protein sequence ID" value="KIM25981.1"/>
    <property type="molecule type" value="Genomic_DNA"/>
</dbReference>
<dbReference type="InterPro" id="IPR003653">
    <property type="entry name" value="Peptidase_C48_C"/>
</dbReference>
<dbReference type="PANTHER" id="PTHR12606:SF141">
    <property type="entry name" value="GH15225P-RELATED"/>
    <property type="match status" value="1"/>
</dbReference>
<organism evidence="7 8">
    <name type="scientific">Serendipita vermifera MAFF 305830</name>
    <dbReference type="NCBI Taxonomy" id="933852"/>
    <lineage>
        <taxon>Eukaryota</taxon>
        <taxon>Fungi</taxon>
        <taxon>Dikarya</taxon>
        <taxon>Basidiomycota</taxon>
        <taxon>Agaricomycotina</taxon>
        <taxon>Agaricomycetes</taxon>
        <taxon>Sebacinales</taxon>
        <taxon>Serendipitaceae</taxon>
        <taxon>Serendipita</taxon>
    </lineage>
</organism>
<feature type="region of interest" description="Disordered" evidence="5">
    <location>
        <begin position="1"/>
        <end position="29"/>
    </location>
</feature>
<evidence type="ECO:0000313" key="7">
    <source>
        <dbReference type="EMBL" id="KIM25981.1"/>
    </source>
</evidence>
<reference evidence="7 8" key="1">
    <citation type="submission" date="2014-04" db="EMBL/GenBank/DDBJ databases">
        <authorList>
            <consortium name="DOE Joint Genome Institute"/>
            <person name="Kuo A."/>
            <person name="Zuccaro A."/>
            <person name="Kohler A."/>
            <person name="Nagy L.G."/>
            <person name="Floudas D."/>
            <person name="Copeland A."/>
            <person name="Barry K.W."/>
            <person name="Cichocki N."/>
            <person name="Veneault-Fourrey C."/>
            <person name="LaButti K."/>
            <person name="Lindquist E.A."/>
            <person name="Lipzen A."/>
            <person name="Lundell T."/>
            <person name="Morin E."/>
            <person name="Murat C."/>
            <person name="Sun H."/>
            <person name="Tunlid A."/>
            <person name="Henrissat B."/>
            <person name="Grigoriev I.V."/>
            <person name="Hibbett D.S."/>
            <person name="Martin F."/>
            <person name="Nordberg H.P."/>
            <person name="Cantor M.N."/>
            <person name="Hua S.X."/>
        </authorList>
    </citation>
    <scope>NUCLEOTIDE SEQUENCE [LARGE SCALE GENOMIC DNA]</scope>
    <source>
        <strain evidence="7 8">MAFF 305830</strain>
    </source>
</reference>
<dbReference type="GO" id="GO:0016926">
    <property type="term" value="P:protein desumoylation"/>
    <property type="evidence" value="ECO:0007669"/>
    <property type="project" value="TreeGrafter"/>
</dbReference>
<evidence type="ECO:0000259" key="6">
    <source>
        <dbReference type="PROSITE" id="PS50600"/>
    </source>
</evidence>
<proteinExistence type="inferred from homology"/>
<evidence type="ECO:0000256" key="1">
    <source>
        <dbReference type="ARBA" id="ARBA00005234"/>
    </source>
</evidence>